<dbReference type="Pfam" id="PF01554">
    <property type="entry name" value="MatE"/>
    <property type="match status" value="2"/>
</dbReference>
<evidence type="ECO:0000256" key="5">
    <source>
        <dbReference type="ARBA" id="ARBA00022989"/>
    </source>
</evidence>
<keyword evidence="3" id="KW-1003">Cell membrane</keyword>
<feature type="transmembrane region" description="Helical" evidence="7">
    <location>
        <begin position="198"/>
        <end position="218"/>
    </location>
</feature>
<evidence type="ECO:0000256" key="1">
    <source>
        <dbReference type="ARBA" id="ARBA00004651"/>
    </source>
</evidence>
<feature type="transmembrane region" description="Helical" evidence="7">
    <location>
        <begin position="167"/>
        <end position="186"/>
    </location>
</feature>
<dbReference type="InterPro" id="IPR048279">
    <property type="entry name" value="MdtK-like"/>
</dbReference>
<dbReference type="EMBL" id="LGYO01000008">
    <property type="protein sequence ID" value="KNZ42928.1"/>
    <property type="molecule type" value="Genomic_DNA"/>
</dbReference>
<dbReference type="InterPro" id="IPR002528">
    <property type="entry name" value="MATE_fam"/>
</dbReference>
<evidence type="ECO:0000256" key="7">
    <source>
        <dbReference type="SAM" id="Phobius"/>
    </source>
</evidence>
<evidence type="ECO:0000313" key="9">
    <source>
        <dbReference type="Proteomes" id="UP000036873"/>
    </source>
</evidence>
<dbReference type="NCBIfam" id="TIGR00797">
    <property type="entry name" value="matE"/>
    <property type="match status" value="1"/>
</dbReference>
<sequence length="454" mass="50918">MENILKNDSQLFYKNLITIGIPIAMQQLVGTALNMIDTVMIGSLREEAIAAVSIANRWFFLYVVCLFGIYSGMSIFTSQYWGVCDIKNIRRILGMALTIGMAVGSFFCLVAVFFPVQLMSLFIQDPIVIQYGVEYLQIIGITYFLSAVSFAFTYVSRSVHRTKIPMVASVVALSINTCFNYLLIYGKFGFPELGVQGAALATVLSRIIEIVLMLFFIYKGPRQHPLAASVKELVDWDFKRLKEILKKGVPVFVNDSLWALGNTVFYIAFGYLGAASIAAIQIAFILSDGFWAFFIGVGSASSVIVGNEIGRNQFDLAWKLSLRLIKISCVLSIIATVFMILLMKPIGALYNITPETKILLERSIFVIAIYLLPRNINYLLNVGILRSGGDSKYAMLLDVIMVWGIAVPLAFISVLVWKLPIYWVIAIVYAQELIKILFLIHRYQTKKWLKNIIV</sequence>
<protein>
    <recommendedName>
        <fullName evidence="10">Multidrug transporter MATE</fullName>
    </recommendedName>
</protein>
<keyword evidence="4 7" id="KW-0812">Transmembrane</keyword>
<gene>
    <name evidence="8" type="ORF">AKG39_04200</name>
</gene>
<reference evidence="9" key="1">
    <citation type="submission" date="2015-07" db="EMBL/GenBank/DDBJ databases">
        <title>Draft genome sequence of Acetobacterium bakii DSM 8293, a potential psychrophilic chemical producer through syngas fermentation.</title>
        <authorList>
            <person name="Song Y."/>
            <person name="Hwang S."/>
            <person name="Cho B.-K."/>
        </authorList>
    </citation>
    <scope>NUCLEOTIDE SEQUENCE [LARGE SCALE GENOMIC DNA]</scope>
    <source>
        <strain evidence="9">DSM 8239</strain>
    </source>
</reference>
<name>A0A0L6U345_9FIRM</name>
<dbReference type="RefSeq" id="WP_050739108.1">
    <property type="nucleotide sequence ID" value="NZ_LGYO01000008.1"/>
</dbReference>
<feature type="transmembrane region" description="Helical" evidence="7">
    <location>
        <begin position="421"/>
        <end position="440"/>
    </location>
</feature>
<dbReference type="PIRSF" id="PIRSF006603">
    <property type="entry name" value="DinF"/>
    <property type="match status" value="1"/>
</dbReference>
<dbReference type="AlphaFoldDB" id="A0A0L6U345"/>
<keyword evidence="9" id="KW-1185">Reference proteome</keyword>
<comment type="caution">
    <text evidence="8">The sequence shown here is derived from an EMBL/GenBank/DDBJ whole genome shotgun (WGS) entry which is preliminary data.</text>
</comment>
<dbReference type="OrthoDB" id="9780160at2"/>
<feature type="transmembrane region" description="Helical" evidence="7">
    <location>
        <begin position="12"/>
        <end position="36"/>
    </location>
</feature>
<comment type="subcellular location">
    <subcellularLocation>
        <location evidence="1">Cell membrane</location>
        <topology evidence="1">Multi-pass membrane protein</topology>
    </subcellularLocation>
</comment>
<dbReference type="GO" id="GO:0005886">
    <property type="term" value="C:plasma membrane"/>
    <property type="evidence" value="ECO:0007669"/>
    <property type="project" value="UniProtKB-SubCell"/>
</dbReference>
<dbReference type="InterPro" id="IPR047135">
    <property type="entry name" value="YsiQ"/>
</dbReference>
<dbReference type="PANTHER" id="PTHR42925:SF2">
    <property type="entry name" value="NA+ DRIVEN MULTIDRUG EFFLUX PUMP"/>
    <property type="match status" value="1"/>
</dbReference>
<feature type="transmembrane region" description="Helical" evidence="7">
    <location>
        <begin position="363"/>
        <end position="381"/>
    </location>
</feature>
<accession>A0A0L6U345</accession>
<proteinExistence type="predicted"/>
<dbReference type="PANTHER" id="PTHR42925">
    <property type="entry name" value="MULTIDRUG AND TOXIN EFFLUX PROTEIN MATE FAMILY"/>
    <property type="match status" value="1"/>
</dbReference>
<dbReference type="Proteomes" id="UP000036873">
    <property type="component" value="Unassembled WGS sequence"/>
</dbReference>
<dbReference type="STRING" id="52689.AKG39_04200"/>
<evidence type="ECO:0000256" key="4">
    <source>
        <dbReference type="ARBA" id="ARBA00022692"/>
    </source>
</evidence>
<evidence type="ECO:0000256" key="2">
    <source>
        <dbReference type="ARBA" id="ARBA00022448"/>
    </source>
</evidence>
<keyword evidence="2" id="KW-0813">Transport</keyword>
<feature type="transmembrane region" description="Helical" evidence="7">
    <location>
        <begin position="290"/>
        <end position="310"/>
    </location>
</feature>
<feature type="transmembrane region" description="Helical" evidence="7">
    <location>
        <begin position="135"/>
        <end position="155"/>
    </location>
</feature>
<feature type="transmembrane region" description="Helical" evidence="7">
    <location>
        <begin position="322"/>
        <end position="343"/>
    </location>
</feature>
<evidence type="ECO:0000256" key="6">
    <source>
        <dbReference type="ARBA" id="ARBA00023136"/>
    </source>
</evidence>
<feature type="transmembrane region" description="Helical" evidence="7">
    <location>
        <begin position="48"/>
        <end position="71"/>
    </location>
</feature>
<dbReference type="GO" id="GO:0015297">
    <property type="term" value="F:antiporter activity"/>
    <property type="evidence" value="ECO:0007669"/>
    <property type="project" value="InterPro"/>
</dbReference>
<organism evidence="8 9">
    <name type="scientific">Acetobacterium bakii</name>
    <dbReference type="NCBI Taxonomy" id="52689"/>
    <lineage>
        <taxon>Bacteria</taxon>
        <taxon>Bacillati</taxon>
        <taxon>Bacillota</taxon>
        <taxon>Clostridia</taxon>
        <taxon>Eubacteriales</taxon>
        <taxon>Eubacteriaceae</taxon>
        <taxon>Acetobacterium</taxon>
    </lineage>
</organism>
<feature type="transmembrane region" description="Helical" evidence="7">
    <location>
        <begin position="264"/>
        <end position="284"/>
    </location>
</feature>
<feature type="transmembrane region" description="Helical" evidence="7">
    <location>
        <begin position="393"/>
        <end position="415"/>
    </location>
</feature>
<evidence type="ECO:0000256" key="3">
    <source>
        <dbReference type="ARBA" id="ARBA00022475"/>
    </source>
</evidence>
<keyword evidence="5 7" id="KW-1133">Transmembrane helix</keyword>
<evidence type="ECO:0000313" key="8">
    <source>
        <dbReference type="EMBL" id="KNZ42928.1"/>
    </source>
</evidence>
<keyword evidence="6 7" id="KW-0472">Membrane</keyword>
<dbReference type="GO" id="GO:0042910">
    <property type="term" value="F:xenobiotic transmembrane transporter activity"/>
    <property type="evidence" value="ECO:0007669"/>
    <property type="project" value="InterPro"/>
</dbReference>
<evidence type="ECO:0008006" key="10">
    <source>
        <dbReference type="Google" id="ProtNLM"/>
    </source>
</evidence>
<dbReference type="CDD" id="cd13134">
    <property type="entry name" value="MATE_like_8"/>
    <property type="match status" value="1"/>
</dbReference>
<feature type="transmembrane region" description="Helical" evidence="7">
    <location>
        <begin position="92"/>
        <end position="115"/>
    </location>
</feature>